<name>A0ABV7DV88_9RHOB</name>
<organism evidence="3 4">
    <name type="scientific">Tabrizicola soli</name>
    <dbReference type="NCBI Taxonomy" id="2185115"/>
    <lineage>
        <taxon>Bacteria</taxon>
        <taxon>Pseudomonadati</taxon>
        <taxon>Pseudomonadota</taxon>
        <taxon>Alphaproteobacteria</taxon>
        <taxon>Rhodobacterales</taxon>
        <taxon>Paracoccaceae</taxon>
        <taxon>Tabrizicola</taxon>
    </lineage>
</organism>
<dbReference type="EMBL" id="JBHRSM010000016">
    <property type="protein sequence ID" value="MFC3086290.1"/>
    <property type="molecule type" value="Genomic_DNA"/>
</dbReference>
<gene>
    <name evidence="3" type="ORF">ACFOD6_09555</name>
</gene>
<dbReference type="InterPro" id="IPR015330">
    <property type="entry name" value="DNA_primase/pol_bifunc_N"/>
</dbReference>
<sequence length="1011" mass="109725">MAWGQEHGPAQQHEDDTQAASGGPNGIGYPTYSEVSLKLLDNGYEPVPLHPGRKSPRPTGWSTAIIDEAQVRRWNAEFPSAGVGIRTGDVVGIDIDVLDPDIAHLMGQIVEANTGATLMRVGLWPKRLYLVRTDRPFAKKSIRKLEILGKGQQFVAFGIHPDARKPYYWTGETPLDVPVSDLPLVDEATCADLLNELAALLPPIGAQQRKSRTGGPSGESTGPTRNKNGLVLDGRDGWLSATAFHVVHDAIDAGQPLDAEALAGRVWLRFSGSTDLSRPKKDGTTHYSFHDALRKVRDKLSLHGAGRLPSRGAPEAIPVEVEPGLPLEEARAVLSDTIASFCAGAEAWLASDRAERAPRIGIRATVGLGKSAVSRNHLLALQARLRDAGLPHRIVVFVQSLALADEAAVGWAVQGVRVAVHRGYEATMPDLGPPMCRDLDMVRLAVRSGLPVFPNACMRRGGARCHNFEICNKQANLRDIEAADIVVAAYDSLFTGLSIDAEKFAVIVIDEGCWERAAKEVRIGLGEITQPDATGEPRFADQQEEERAWEELFTVRNKVARAITAGGPGPVARRHLDAIGLTPECCERAADLEVRLRVDPGLRPGLPQAARRRATDLSREANRSLRREVLFRAVESLLRTVEDQDGRIQVLPPDPVTGGVTVRVTGVHQIDPSLSGLPILHLDATLRTELAETVLPVLEMTSIAATAPHMTVTAVCGSFGKATLVEDPKASSEENLRRRNRLQECVDHVRWQAARVAPGRVLVVTYKQIEAAFAGILGVETGHFKAIAGLDVYKGVALLIVIGRPLPGDDDLGQLTSMYFGHVPTGGYHRVRRGLLMRDGSRRTIAALEHEDPNAELLRAAVCDDEAIQAIGRGRGVNRTEANPLEVQVLADVALPIVYDRVVAWDSCVADEVQRMLLAGVAVDSPADAAVLHPGLYETVAEADHAFRRAGFNRQNPIGDTYREMAVKSARYRRGGRGRSWQSCWWISGTAEEARLRLEGALGSLEAWEVA</sequence>
<evidence type="ECO:0000313" key="3">
    <source>
        <dbReference type="EMBL" id="MFC3086290.1"/>
    </source>
</evidence>
<accession>A0ABV7DV88</accession>
<proteinExistence type="predicted"/>
<protein>
    <submittedName>
        <fullName evidence="3">Bifunctional DNA primase/polymerase</fullName>
    </submittedName>
</protein>
<feature type="domain" description="DNA primase/polymerase bifunctional N-terminal" evidence="2">
    <location>
        <begin position="36"/>
        <end position="184"/>
    </location>
</feature>
<dbReference type="SMART" id="SM00943">
    <property type="entry name" value="Prim-Pol"/>
    <property type="match status" value="1"/>
</dbReference>
<feature type="region of interest" description="Disordered" evidence="1">
    <location>
        <begin position="1"/>
        <end position="27"/>
    </location>
</feature>
<dbReference type="Proteomes" id="UP001595445">
    <property type="component" value="Unassembled WGS sequence"/>
</dbReference>
<evidence type="ECO:0000256" key="1">
    <source>
        <dbReference type="SAM" id="MobiDB-lite"/>
    </source>
</evidence>
<feature type="region of interest" description="Disordered" evidence="1">
    <location>
        <begin position="205"/>
        <end position="230"/>
    </location>
</feature>
<dbReference type="RefSeq" id="WP_197646781.1">
    <property type="nucleotide sequence ID" value="NZ_JAEACP010000020.1"/>
</dbReference>
<comment type="caution">
    <text evidence="3">The sequence shown here is derived from an EMBL/GenBank/DDBJ whole genome shotgun (WGS) entry which is preliminary data.</text>
</comment>
<reference evidence="4" key="1">
    <citation type="journal article" date="2019" name="Int. J. Syst. Evol. Microbiol.">
        <title>The Global Catalogue of Microorganisms (GCM) 10K type strain sequencing project: providing services to taxonomists for standard genome sequencing and annotation.</title>
        <authorList>
            <consortium name="The Broad Institute Genomics Platform"/>
            <consortium name="The Broad Institute Genome Sequencing Center for Infectious Disease"/>
            <person name="Wu L."/>
            <person name="Ma J."/>
        </authorList>
    </citation>
    <scope>NUCLEOTIDE SEQUENCE [LARGE SCALE GENOMIC DNA]</scope>
    <source>
        <strain evidence="4">KCTC 62102</strain>
    </source>
</reference>
<evidence type="ECO:0000259" key="2">
    <source>
        <dbReference type="SMART" id="SM00943"/>
    </source>
</evidence>
<dbReference type="CDD" id="cd04859">
    <property type="entry name" value="Prim_Pol"/>
    <property type="match status" value="1"/>
</dbReference>
<dbReference type="Pfam" id="PF09250">
    <property type="entry name" value="Prim-Pol"/>
    <property type="match status" value="1"/>
</dbReference>
<dbReference type="SUPFAM" id="SSF56747">
    <property type="entry name" value="Prim-pol domain"/>
    <property type="match status" value="1"/>
</dbReference>
<keyword evidence="4" id="KW-1185">Reference proteome</keyword>
<evidence type="ECO:0000313" key="4">
    <source>
        <dbReference type="Proteomes" id="UP001595445"/>
    </source>
</evidence>